<reference evidence="2" key="2">
    <citation type="journal article" date="2000" name="Biochem. J.">
        <title>Identification and expression of NEU3, a novel human sialidase associated to the plasma membrane.</title>
        <authorList>
            <person name="Monti E."/>
            <person name="Bassi M.T."/>
            <person name="Papini N."/>
            <person name="Riboni M."/>
            <person name="Manzoni M."/>
            <person name="Venerando B."/>
            <person name="Croci G."/>
            <person name="Preti A."/>
            <person name="Ballabio A."/>
            <person name="Tettamanti G."/>
            <person name="Borsani G."/>
        </authorList>
    </citation>
    <scope>NUCLEOTIDE SEQUENCE</scope>
</reference>
<dbReference type="AlphaFoldDB" id="K0Q547"/>
<dbReference type="InterPro" id="IPR026856">
    <property type="entry name" value="Sialidase_fam"/>
</dbReference>
<feature type="non-terminal residue" evidence="2">
    <location>
        <position position="85"/>
    </location>
</feature>
<reference evidence="2" key="6">
    <citation type="journal article" date="2012" name="PLoS ONE">
        <title>New insights on the sialidase protein family revealed by a phylogenetic analysis in metazoa.</title>
        <authorList>
            <person name="Giacopuzzi E."/>
            <person name="Bresciani R."/>
            <person name="Schauer R."/>
            <person name="Monti E."/>
            <person name="Borsani G."/>
        </authorList>
    </citation>
    <scope>NUCLEOTIDE SEQUENCE</scope>
</reference>
<keyword evidence="1" id="KW-0677">Repeat</keyword>
<reference evidence="2" key="1">
    <citation type="journal article" date="1999" name="Genomics">
        <title>Cloning and characterization of NEU2, a human gene homologous to rodent soluble sialidases.</title>
        <authorList>
            <person name="Monti E."/>
            <person name="Preti A."/>
            <person name="Rossi E."/>
            <person name="Ballabio A."/>
            <person name="Borsani G."/>
        </authorList>
    </citation>
    <scope>NUCLEOTIDE SEQUENCE</scope>
</reference>
<reference evidence="2" key="4">
    <citation type="journal article" date="2007" name="Biochem. J.">
        <title>Molecular cloning and biochemical characterization of sialidases from zebrafish (Danio rerio).</title>
        <authorList>
            <person name="Manzoni M."/>
            <person name="Colombi P."/>
            <person name="Papini N."/>
            <person name="Rubaga L."/>
            <person name="Tiso N."/>
            <person name="Preti A."/>
            <person name="Venerando B."/>
            <person name="Tettamanti G."/>
            <person name="Bresciani R."/>
            <person name="Argenton F."/>
            <person name="Borsani G."/>
            <person name="Monti E."/>
        </authorList>
    </citation>
    <scope>NUCLEOTIDE SEQUENCE</scope>
</reference>
<dbReference type="Gene3D" id="2.120.10.10">
    <property type="match status" value="1"/>
</dbReference>
<reference evidence="2" key="5">
    <citation type="journal article" date="2011" name="BMC Biochem.">
        <title>Gallus gallus NEU3 sialidase as model to study protein evolution mechanism based on rapid evolving loops.</title>
        <authorList>
            <person name="Giacopuzzi E."/>
            <person name="Barlati S."/>
            <person name="Preti A."/>
            <person name="Venerando B."/>
            <person name="Monti E."/>
            <person name="Borsani G."/>
            <person name="Bresciani R."/>
        </authorList>
    </citation>
    <scope>NUCLEOTIDE SEQUENCE</scope>
</reference>
<name>K0Q547_CHICK</name>
<proteinExistence type="evidence at transcript level"/>
<dbReference type="PANTHER" id="PTHR10628">
    <property type="entry name" value="SIALIDASE"/>
    <property type="match status" value="1"/>
</dbReference>
<comment type="miscellaneous">
    <text evidence="2">The sequence shown here is derived from an EMBL/GenBank/DDBJ third party annotation (TPA) entry.</text>
</comment>
<dbReference type="CDD" id="cd15482">
    <property type="entry name" value="Sialidase_non-viral"/>
    <property type="match status" value="1"/>
</dbReference>
<dbReference type="EMBL" id="BK008528">
    <property type="protein sequence ID" value="DAA35215.1"/>
    <property type="molecule type" value="mRNA"/>
</dbReference>
<organism evidence="2">
    <name type="scientific">Gallus gallus</name>
    <name type="common">Chicken</name>
    <dbReference type="NCBI Taxonomy" id="9031"/>
    <lineage>
        <taxon>Eukaryota</taxon>
        <taxon>Metazoa</taxon>
        <taxon>Chordata</taxon>
        <taxon>Craniata</taxon>
        <taxon>Vertebrata</taxon>
        <taxon>Euteleostomi</taxon>
        <taxon>Archelosauria</taxon>
        <taxon>Archosauria</taxon>
        <taxon>Dinosauria</taxon>
        <taxon>Saurischia</taxon>
        <taxon>Theropoda</taxon>
        <taxon>Coelurosauria</taxon>
        <taxon>Aves</taxon>
        <taxon>Neognathae</taxon>
        <taxon>Galloanserae</taxon>
        <taxon>Galliformes</taxon>
        <taxon>Phasianidae</taxon>
        <taxon>Phasianinae</taxon>
        <taxon>Gallus</taxon>
    </lineage>
</organism>
<dbReference type="GO" id="GO:0004308">
    <property type="term" value="F:exo-alpha-sialidase activity"/>
    <property type="evidence" value="ECO:0007669"/>
    <property type="project" value="InterPro"/>
</dbReference>
<dbReference type="SUPFAM" id="SSF50939">
    <property type="entry name" value="Sialidases"/>
    <property type="match status" value="1"/>
</dbReference>
<accession>K0Q547</accession>
<dbReference type="PANTHER" id="PTHR10628:SF25">
    <property type="entry name" value="SIALIDASE-1"/>
    <property type="match status" value="1"/>
</dbReference>
<dbReference type="InterPro" id="IPR036278">
    <property type="entry name" value="Sialidase_sf"/>
</dbReference>
<reference evidence="2" key="3">
    <citation type="journal article" date="2004" name="Genomics">
        <title>Molecular cloning and characterization of NEU4, the fourth member of the human sialidase gene family.</title>
        <authorList>
            <person name="Monti E."/>
            <person name="Bassi M.T."/>
            <person name="Bresciani R."/>
            <person name="Civini S."/>
            <person name="Croci G.L."/>
            <person name="Papini N."/>
            <person name="Riboni M."/>
            <person name="Zanchetti G."/>
            <person name="Ballabio A."/>
            <person name="Preti A."/>
            <person name="Tettamanti G."/>
            <person name="Venerando B."/>
            <person name="Borsani G."/>
        </authorList>
    </citation>
    <scope>NUCLEOTIDE SEQUENCE</scope>
</reference>
<feature type="non-terminal residue" evidence="2">
    <location>
        <position position="1"/>
    </location>
</feature>
<protein>
    <submittedName>
        <fullName evidence="2">Sialidase NEU1</fullName>
    </submittedName>
</protein>
<evidence type="ECO:0000256" key="1">
    <source>
        <dbReference type="ARBA" id="ARBA00022737"/>
    </source>
</evidence>
<evidence type="ECO:0000313" key="2">
    <source>
        <dbReference type="EMBL" id="DAA35215.1"/>
    </source>
</evidence>
<sequence length="85" mass="9132">ELPDGSVVLNIRNQDGFRCRCRLTARTWDGGQSIPARGVTVEAELPDPAVAAGVFSSGGVVFFSNPACQNGRMNMTLRWSFTNGT</sequence>